<comment type="subcellular location">
    <subcellularLocation>
        <location evidence="1">Cell inner membrane</location>
        <topology evidence="1">Single-pass membrane protein</topology>
        <orientation evidence="1">Periplasmic side</orientation>
    </subcellularLocation>
</comment>
<dbReference type="PANTHER" id="PTHR33446:SF2">
    <property type="entry name" value="PROTEIN TONB"/>
    <property type="match status" value="1"/>
</dbReference>
<evidence type="ECO:0000256" key="2">
    <source>
        <dbReference type="ARBA" id="ARBA00006555"/>
    </source>
</evidence>
<dbReference type="Pfam" id="PF03544">
    <property type="entry name" value="TonB_C"/>
    <property type="match status" value="1"/>
</dbReference>
<dbReference type="NCBIfam" id="TIGR01352">
    <property type="entry name" value="tonB_Cterm"/>
    <property type="match status" value="1"/>
</dbReference>
<evidence type="ECO:0000259" key="10">
    <source>
        <dbReference type="PROSITE" id="PS52015"/>
    </source>
</evidence>
<keyword evidence="3" id="KW-0813">Transport</keyword>
<reference evidence="11 12" key="1">
    <citation type="submission" date="2019-02" db="EMBL/GenBank/DDBJ databases">
        <title>Genomic Encyclopedia of Type Strains, Phase IV (KMG-IV): sequencing the most valuable type-strain genomes for metagenomic binning, comparative biology and taxonomic classification.</title>
        <authorList>
            <person name="Goeker M."/>
        </authorList>
    </citation>
    <scope>NUCLEOTIDE SEQUENCE [LARGE SCALE GENOMIC DNA]</scope>
    <source>
        <strain evidence="11 12">DSM 17196</strain>
    </source>
</reference>
<dbReference type="PANTHER" id="PTHR33446">
    <property type="entry name" value="PROTEIN TONB-RELATED"/>
    <property type="match status" value="1"/>
</dbReference>
<keyword evidence="4" id="KW-1003">Cell membrane</keyword>
<feature type="domain" description="TonB C-terminal" evidence="10">
    <location>
        <begin position="211"/>
        <end position="301"/>
    </location>
</feature>
<proteinExistence type="inferred from homology"/>
<evidence type="ECO:0000256" key="6">
    <source>
        <dbReference type="ARBA" id="ARBA00022692"/>
    </source>
</evidence>
<evidence type="ECO:0000256" key="1">
    <source>
        <dbReference type="ARBA" id="ARBA00004383"/>
    </source>
</evidence>
<dbReference type="Gene3D" id="2.20.110.10">
    <property type="entry name" value="Histone H3 K4-specific methyltransferase SET7/9 N-terminal domain"/>
    <property type="match status" value="1"/>
</dbReference>
<dbReference type="AlphaFoldDB" id="A0A4Q7PIC0"/>
<dbReference type="InterPro" id="IPR037682">
    <property type="entry name" value="TonB_C"/>
</dbReference>
<keyword evidence="7" id="KW-0653">Protein transport</keyword>
<dbReference type="SUPFAM" id="SSF82185">
    <property type="entry name" value="Histone H3 K4-specific methyltransferase SET7/9 N-terminal domain"/>
    <property type="match status" value="1"/>
</dbReference>
<keyword evidence="12" id="KW-1185">Reference proteome</keyword>
<keyword evidence="5" id="KW-0997">Cell inner membrane</keyword>
<dbReference type="PROSITE" id="PS52015">
    <property type="entry name" value="TONB_CTD"/>
    <property type="match status" value="1"/>
</dbReference>
<dbReference type="InterPro" id="IPR051045">
    <property type="entry name" value="TonB-dependent_transducer"/>
</dbReference>
<keyword evidence="6" id="KW-0812">Transmembrane</keyword>
<comment type="caution">
    <text evidence="11">The sequence shown here is derived from an EMBL/GenBank/DDBJ whole genome shotgun (WGS) entry which is preliminary data.</text>
</comment>
<gene>
    <name evidence="11" type="ORF">EV197_0952</name>
</gene>
<sequence length="301" mass="34877">MVFVLKGKSYRFNFEIKMVNKQLIWVIGLCLSFVVQAQDTTYYDYEKRVLPNKENAEYYRILTKEDSIWKVERFYSATHHLEMQGYYTDPKKATREDTFTWYFENGNKKEETTYHHNVEKGTARAYYKNGNLKWEKLIRPVTSSRMLQAWTPEGEAVLTKGNGTFRYYDSTKERFITTTYKDSIGIDSYVTDESGKILDTLPKITEAAPKGGKMALAKYLSSNLRYPDISRKMGVEGTVYVAFKTLKDGSISNVWVIKGLDPACNAEAIRIVQQMPVWEPATFLSEPLETKQLLPIVFKLK</sequence>
<evidence type="ECO:0000313" key="11">
    <source>
        <dbReference type="EMBL" id="RZS99728.1"/>
    </source>
</evidence>
<dbReference type="InterPro" id="IPR006260">
    <property type="entry name" value="TonB/TolA_C"/>
</dbReference>
<dbReference type="Gene3D" id="3.30.1150.10">
    <property type="match status" value="1"/>
</dbReference>
<evidence type="ECO:0000256" key="7">
    <source>
        <dbReference type="ARBA" id="ARBA00022927"/>
    </source>
</evidence>
<dbReference type="Proteomes" id="UP000292262">
    <property type="component" value="Unassembled WGS sequence"/>
</dbReference>
<evidence type="ECO:0000256" key="3">
    <source>
        <dbReference type="ARBA" id="ARBA00022448"/>
    </source>
</evidence>
<organism evidence="11 12">
    <name type="scientific">Aquimarina brevivitae</name>
    <dbReference type="NCBI Taxonomy" id="323412"/>
    <lineage>
        <taxon>Bacteria</taxon>
        <taxon>Pseudomonadati</taxon>
        <taxon>Bacteroidota</taxon>
        <taxon>Flavobacteriia</taxon>
        <taxon>Flavobacteriales</taxon>
        <taxon>Flavobacteriaceae</taxon>
        <taxon>Aquimarina</taxon>
    </lineage>
</organism>
<dbReference type="EMBL" id="SGXE01000001">
    <property type="protein sequence ID" value="RZS99728.1"/>
    <property type="molecule type" value="Genomic_DNA"/>
</dbReference>
<evidence type="ECO:0000256" key="9">
    <source>
        <dbReference type="ARBA" id="ARBA00023136"/>
    </source>
</evidence>
<accession>A0A4Q7PIC0</accession>
<dbReference type="GO" id="GO:0098797">
    <property type="term" value="C:plasma membrane protein complex"/>
    <property type="evidence" value="ECO:0007669"/>
    <property type="project" value="TreeGrafter"/>
</dbReference>
<evidence type="ECO:0000256" key="5">
    <source>
        <dbReference type="ARBA" id="ARBA00022519"/>
    </source>
</evidence>
<keyword evidence="8" id="KW-1133">Transmembrane helix</keyword>
<evidence type="ECO:0000256" key="4">
    <source>
        <dbReference type="ARBA" id="ARBA00022475"/>
    </source>
</evidence>
<evidence type="ECO:0000256" key="8">
    <source>
        <dbReference type="ARBA" id="ARBA00022989"/>
    </source>
</evidence>
<name>A0A4Q7PIC0_9FLAO</name>
<dbReference type="GO" id="GO:0055085">
    <property type="term" value="P:transmembrane transport"/>
    <property type="evidence" value="ECO:0007669"/>
    <property type="project" value="InterPro"/>
</dbReference>
<dbReference type="OrthoDB" id="1095452at2"/>
<dbReference type="SUPFAM" id="SSF74653">
    <property type="entry name" value="TolA/TonB C-terminal domain"/>
    <property type="match status" value="1"/>
</dbReference>
<protein>
    <submittedName>
        <fullName evidence="11">TonB family protein</fullName>
    </submittedName>
</protein>
<keyword evidence="9" id="KW-0472">Membrane</keyword>
<comment type="similarity">
    <text evidence="2">Belongs to the TonB family.</text>
</comment>
<dbReference type="GO" id="GO:0031992">
    <property type="term" value="F:energy transducer activity"/>
    <property type="evidence" value="ECO:0007669"/>
    <property type="project" value="TreeGrafter"/>
</dbReference>
<evidence type="ECO:0000313" key="12">
    <source>
        <dbReference type="Proteomes" id="UP000292262"/>
    </source>
</evidence>
<dbReference type="GO" id="GO:0015031">
    <property type="term" value="P:protein transport"/>
    <property type="evidence" value="ECO:0007669"/>
    <property type="project" value="UniProtKB-KW"/>
</dbReference>